<gene>
    <name evidence="1" type="ORF">ACFPFO_18375</name>
</gene>
<accession>A0ABD5QJ20</accession>
<dbReference type="InterPro" id="IPR036390">
    <property type="entry name" value="WH_DNA-bd_sf"/>
</dbReference>
<dbReference type="RefSeq" id="WP_224829315.1">
    <property type="nucleotide sequence ID" value="NZ_JAIVEF010000019.1"/>
</dbReference>
<dbReference type="AlphaFoldDB" id="A0ABD5QJ20"/>
<dbReference type="EMBL" id="JBHSJG010000053">
    <property type="protein sequence ID" value="MFC4989686.1"/>
    <property type="molecule type" value="Genomic_DNA"/>
</dbReference>
<protein>
    <recommendedName>
        <fullName evidence="3">HTH marR-type domain-containing protein</fullName>
    </recommendedName>
</protein>
<reference evidence="1 2" key="1">
    <citation type="journal article" date="2019" name="Int. J. Syst. Evol. Microbiol.">
        <title>The Global Catalogue of Microorganisms (GCM) 10K type strain sequencing project: providing services to taxonomists for standard genome sequencing and annotation.</title>
        <authorList>
            <consortium name="The Broad Institute Genomics Platform"/>
            <consortium name="The Broad Institute Genome Sequencing Center for Infectious Disease"/>
            <person name="Wu L."/>
            <person name="Ma J."/>
        </authorList>
    </citation>
    <scope>NUCLEOTIDE SEQUENCE [LARGE SCALE GENOMIC DNA]</scope>
    <source>
        <strain evidence="1 2">CGMCC 1.15824</strain>
    </source>
</reference>
<dbReference type="Proteomes" id="UP001595925">
    <property type="component" value="Unassembled WGS sequence"/>
</dbReference>
<keyword evidence="2" id="KW-1185">Reference proteome</keyword>
<proteinExistence type="predicted"/>
<organism evidence="1 2">
    <name type="scientific">Saliphagus infecundisoli</name>
    <dbReference type="NCBI Taxonomy" id="1849069"/>
    <lineage>
        <taxon>Archaea</taxon>
        <taxon>Methanobacteriati</taxon>
        <taxon>Methanobacteriota</taxon>
        <taxon>Stenosarchaea group</taxon>
        <taxon>Halobacteria</taxon>
        <taxon>Halobacteriales</taxon>
        <taxon>Natrialbaceae</taxon>
        <taxon>Saliphagus</taxon>
    </lineage>
</organism>
<evidence type="ECO:0000313" key="2">
    <source>
        <dbReference type="Proteomes" id="UP001595925"/>
    </source>
</evidence>
<sequence>MLEPEQLNTADNAVLNVLQEGRVTPGYVEDRTDYNQSYVSQRLRRLEEHGHVKTLATGLWELIEDPRTDNVKSAEPQSSVELACRDLERALETEEWDAVEDAAKNLGCGLIE</sequence>
<evidence type="ECO:0000313" key="1">
    <source>
        <dbReference type="EMBL" id="MFC4989686.1"/>
    </source>
</evidence>
<name>A0ABD5QJ20_9EURY</name>
<dbReference type="SUPFAM" id="SSF46785">
    <property type="entry name" value="Winged helix' DNA-binding domain"/>
    <property type="match status" value="1"/>
</dbReference>
<evidence type="ECO:0008006" key="3">
    <source>
        <dbReference type="Google" id="ProtNLM"/>
    </source>
</evidence>
<dbReference type="Gene3D" id="1.10.10.10">
    <property type="entry name" value="Winged helix-like DNA-binding domain superfamily/Winged helix DNA-binding domain"/>
    <property type="match status" value="1"/>
</dbReference>
<dbReference type="InterPro" id="IPR036388">
    <property type="entry name" value="WH-like_DNA-bd_sf"/>
</dbReference>
<comment type="caution">
    <text evidence="1">The sequence shown here is derived from an EMBL/GenBank/DDBJ whole genome shotgun (WGS) entry which is preliminary data.</text>
</comment>